<dbReference type="InterPro" id="IPR022513">
    <property type="entry name" value="TOMM_pelo"/>
</dbReference>
<gene>
    <name evidence="3" type="ORF">JJB07_23280</name>
</gene>
<keyword evidence="1" id="KW-0479">Metal-binding</keyword>
<dbReference type="Gene3D" id="3.90.330.10">
    <property type="entry name" value="Nitrile hydratase alpha /Thiocyanate hydrolase gamma"/>
    <property type="match status" value="1"/>
</dbReference>
<reference evidence="3 4" key="1">
    <citation type="submission" date="2021-01" db="EMBL/GenBank/DDBJ databases">
        <title>Tumebacillus sp. strain ITR2 16S ribosomal RNA gene Genome sequencing and assembly.</title>
        <authorList>
            <person name="Kang M."/>
        </authorList>
    </citation>
    <scope>NUCLEOTIDE SEQUENCE [LARGE SCALE GENOMIC DNA]</scope>
    <source>
        <strain evidence="3 4">ITR2</strain>
    </source>
</reference>
<dbReference type="NCBIfam" id="TIGR03793">
    <property type="entry name" value="leader_NHLP"/>
    <property type="match status" value="1"/>
</dbReference>
<accession>A0ABS1JGS7</accession>
<proteinExistence type="predicted"/>
<dbReference type="InterPro" id="IPR004232">
    <property type="entry name" value="CN_Hdrtase_a/SCN_Hdrlase_g"/>
</dbReference>
<protein>
    <submittedName>
        <fullName evidence="3">NHLP leader peptide family RiPP</fullName>
    </submittedName>
</protein>
<dbReference type="InterPro" id="IPR036648">
    <property type="entry name" value="CN_Hdrase_a/SCN_Hdrase_g_sf"/>
</dbReference>
<comment type="caution">
    <text evidence="3">The sequence shown here is derived from an EMBL/GenBank/DDBJ whole genome shotgun (WGS) entry which is preliminary data.</text>
</comment>
<evidence type="ECO:0000256" key="1">
    <source>
        <dbReference type="ARBA" id="ARBA00022723"/>
    </source>
</evidence>
<evidence type="ECO:0000313" key="3">
    <source>
        <dbReference type="EMBL" id="MBL0389476.1"/>
    </source>
</evidence>
<evidence type="ECO:0000313" key="4">
    <source>
        <dbReference type="Proteomes" id="UP000602284"/>
    </source>
</evidence>
<dbReference type="Proteomes" id="UP000602284">
    <property type="component" value="Unassembled WGS sequence"/>
</dbReference>
<evidence type="ECO:0000259" key="2">
    <source>
        <dbReference type="Pfam" id="PF02979"/>
    </source>
</evidence>
<organism evidence="3 4">
    <name type="scientific">Tumebacillus amylolyticus</name>
    <dbReference type="NCBI Taxonomy" id="2801339"/>
    <lineage>
        <taxon>Bacteria</taxon>
        <taxon>Bacillati</taxon>
        <taxon>Bacillota</taxon>
        <taxon>Bacilli</taxon>
        <taxon>Bacillales</taxon>
        <taxon>Alicyclobacillaceae</taxon>
        <taxon>Tumebacillus</taxon>
    </lineage>
</organism>
<dbReference type="SUPFAM" id="SSF56209">
    <property type="entry name" value="Nitrile hydratase alpha chain"/>
    <property type="match status" value="1"/>
</dbReference>
<keyword evidence="4" id="KW-1185">Reference proteome</keyword>
<feature type="domain" description="Nitrile hydratase alpha/Thiocyanate hydrolase gamma" evidence="2">
    <location>
        <begin position="5"/>
        <end position="59"/>
    </location>
</feature>
<name>A0ABS1JGS7_9BACL</name>
<dbReference type="EMBL" id="JAEQNB010000014">
    <property type="protein sequence ID" value="MBL0389476.1"/>
    <property type="molecule type" value="Genomic_DNA"/>
</dbReference>
<dbReference type="Pfam" id="PF02979">
    <property type="entry name" value="NHase_alpha"/>
    <property type="match status" value="1"/>
</dbReference>
<sequence length="77" mass="8480">MHTHKNYGEVVAKAWSDESFKERLKQDPHGVLAEHGIEVPQGTQVNVVEDTDSVQHLVLPLKTTSGINPMTSKLCDG</sequence>
<dbReference type="RefSeq" id="WP_201638467.1">
    <property type="nucleotide sequence ID" value="NZ_JAEQNB010000014.1"/>
</dbReference>